<dbReference type="SUPFAM" id="SSF103473">
    <property type="entry name" value="MFS general substrate transporter"/>
    <property type="match status" value="1"/>
</dbReference>
<evidence type="ECO:0000256" key="3">
    <source>
        <dbReference type="ARBA" id="ARBA00022989"/>
    </source>
</evidence>
<dbReference type="GO" id="GO:0016020">
    <property type="term" value="C:membrane"/>
    <property type="evidence" value="ECO:0007669"/>
    <property type="project" value="UniProtKB-SubCell"/>
</dbReference>
<organism evidence="7 8">
    <name type="scientific">Chrysophaeum taylorii</name>
    <dbReference type="NCBI Taxonomy" id="2483200"/>
    <lineage>
        <taxon>Eukaryota</taxon>
        <taxon>Sar</taxon>
        <taxon>Stramenopiles</taxon>
        <taxon>Ochrophyta</taxon>
        <taxon>Pelagophyceae</taxon>
        <taxon>Pelagomonadales</taxon>
        <taxon>Pelagomonadaceae</taxon>
        <taxon>Chrysophaeum</taxon>
    </lineage>
</organism>
<feature type="transmembrane region" description="Helical" evidence="6">
    <location>
        <begin position="51"/>
        <end position="70"/>
    </location>
</feature>
<keyword evidence="4 6" id="KW-0472">Membrane</keyword>
<keyword evidence="3 6" id="KW-1133">Transmembrane helix</keyword>
<dbReference type="InterPro" id="IPR010291">
    <property type="entry name" value="Ion_channel_UNC-93"/>
</dbReference>
<feature type="transmembrane region" description="Helical" evidence="6">
    <location>
        <begin position="12"/>
        <end position="39"/>
    </location>
</feature>
<feature type="transmembrane region" description="Helical" evidence="6">
    <location>
        <begin position="258"/>
        <end position="281"/>
    </location>
</feature>
<feature type="transmembrane region" description="Helical" evidence="6">
    <location>
        <begin position="293"/>
        <end position="313"/>
    </location>
</feature>
<dbReference type="EMBL" id="JAQMWT010000443">
    <property type="protein sequence ID" value="KAJ8601234.1"/>
    <property type="molecule type" value="Genomic_DNA"/>
</dbReference>
<protein>
    <recommendedName>
        <fullName evidence="9">UNC93-like protein</fullName>
    </recommendedName>
</protein>
<feature type="transmembrane region" description="Helical" evidence="6">
    <location>
        <begin position="108"/>
        <end position="130"/>
    </location>
</feature>
<evidence type="ECO:0000256" key="4">
    <source>
        <dbReference type="ARBA" id="ARBA00023136"/>
    </source>
</evidence>
<dbReference type="AlphaFoldDB" id="A0AAD7UCM7"/>
<keyword evidence="8" id="KW-1185">Reference proteome</keyword>
<name>A0AAD7UCM7_9STRA</name>
<dbReference type="InterPro" id="IPR051617">
    <property type="entry name" value="UNC-93-like_regulator"/>
</dbReference>
<keyword evidence="2 6" id="KW-0812">Transmembrane</keyword>
<feature type="region of interest" description="Disordered" evidence="5">
    <location>
        <begin position="434"/>
        <end position="475"/>
    </location>
</feature>
<comment type="subcellular location">
    <subcellularLocation>
        <location evidence="1">Membrane</location>
        <topology evidence="1">Multi-pass membrane protein</topology>
    </subcellularLocation>
</comment>
<dbReference type="InterPro" id="IPR036259">
    <property type="entry name" value="MFS_trans_sf"/>
</dbReference>
<gene>
    <name evidence="7" type="ORF">CTAYLR_003236</name>
</gene>
<reference evidence="7" key="1">
    <citation type="submission" date="2023-01" db="EMBL/GenBank/DDBJ databases">
        <title>Metagenome sequencing of chrysophaentin producing Chrysophaeum taylorii.</title>
        <authorList>
            <person name="Davison J."/>
            <person name="Bewley C."/>
        </authorList>
    </citation>
    <scope>NUCLEOTIDE SEQUENCE</scope>
    <source>
        <strain evidence="7">NIES-1699</strain>
    </source>
</reference>
<evidence type="ECO:0000256" key="5">
    <source>
        <dbReference type="SAM" id="MobiDB-lite"/>
    </source>
</evidence>
<comment type="caution">
    <text evidence="7">The sequence shown here is derived from an EMBL/GenBank/DDBJ whole genome shotgun (WGS) entry which is preliminary data.</text>
</comment>
<feature type="transmembrane region" description="Helical" evidence="6">
    <location>
        <begin position="82"/>
        <end position="102"/>
    </location>
</feature>
<dbReference type="PANTHER" id="PTHR23294">
    <property type="entry name" value="ET TRANSLATION PRODUCT-RELATED"/>
    <property type="match status" value="1"/>
</dbReference>
<accession>A0AAD7UCM7</accession>
<evidence type="ECO:0000313" key="7">
    <source>
        <dbReference type="EMBL" id="KAJ8601234.1"/>
    </source>
</evidence>
<dbReference type="PANTHER" id="PTHR23294:SF59">
    <property type="entry name" value="UNC93-LIKE PROTEIN C922.05C"/>
    <property type="match status" value="1"/>
</dbReference>
<feature type="transmembrane region" description="Helical" evidence="6">
    <location>
        <begin position="220"/>
        <end position="238"/>
    </location>
</feature>
<proteinExistence type="predicted"/>
<sequence length="475" mass="49850">MMAWFVNQRSEGCLAGGAMTQTVLMGSIFFLVFAAYYTLQGYASILLSAELASNALSTLYAVFTLSCFGAPGIVNAYGAKRALGLGVFGYAAFSAAALVFAVVGDAGWSRALVVGGGALNGLGAAVLWTAQGRLMLDIAAADTREVGAHFAVFWALFNASAIAGGLGTFFYLSDASGGNAALFVAFTAFIMAGGLATSWLEDAKDACDYEARFSEARKTLRLFSTKKAATLAPLFWYSGFNQPYQLNGFGDRAFHPRIVGLQLAVFYAAAVLAGVCAGRTLDARGRPPRAGAVRGLEIFAATATPAFVLAAYVERALTIPVGFADPPLDWLAPTLAFALWGFSDSYVQAYCYWVIDKLYAHSGPETSRAVGLYKFVQSAGWCAGYALLPPRRCPYAAQLALVAASFVFGTLLALFELPPAPSSSLDDASLLAASSSSSSAVPPTLPARGEEGDLPECGVVSQRAARGEDVTSSWR</sequence>
<evidence type="ECO:0000256" key="2">
    <source>
        <dbReference type="ARBA" id="ARBA00022692"/>
    </source>
</evidence>
<feature type="transmembrane region" description="Helical" evidence="6">
    <location>
        <begin position="151"/>
        <end position="172"/>
    </location>
</feature>
<dbReference type="Pfam" id="PF05978">
    <property type="entry name" value="UNC-93"/>
    <property type="match status" value="1"/>
</dbReference>
<feature type="transmembrane region" description="Helical" evidence="6">
    <location>
        <begin position="178"/>
        <end position="200"/>
    </location>
</feature>
<dbReference type="Proteomes" id="UP001230188">
    <property type="component" value="Unassembled WGS sequence"/>
</dbReference>
<evidence type="ECO:0000256" key="6">
    <source>
        <dbReference type="SAM" id="Phobius"/>
    </source>
</evidence>
<evidence type="ECO:0008006" key="9">
    <source>
        <dbReference type="Google" id="ProtNLM"/>
    </source>
</evidence>
<dbReference type="Gene3D" id="1.20.1250.20">
    <property type="entry name" value="MFS general substrate transporter like domains"/>
    <property type="match status" value="1"/>
</dbReference>
<evidence type="ECO:0000256" key="1">
    <source>
        <dbReference type="ARBA" id="ARBA00004141"/>
    </source>
</evidence>
<evidence type="ECO:0000313" key="8">
    <source>
        <dbReference type="Proteomes" id="UP001230188"/>
    </source>
</evidence>